<gene>
    <name evidence="1" type="ORF">J2S11_004151</name>
</gene>
<evidence type="ECO:0000313" key="2">
    <source>
        <dbReference type="Proteomes" id="UP001235840"/>
    </source>
</evidence>
<name>A0ABT9W559_9BACI</name>
<dbReference type="EMBL" id="JAUSTY010000025">
    <property type="protein sequence ID" value="MDQ0168199.1"/>
    <property type="molecule type" value="Genomic_DNA"/>
</dbReference>
<reference evidence="1 2" key="1">
    <citation type="submission" date="2023-07" db="EMBL/GenBank/DDBJ databases">
        <title>Genomic Encyclopedia of Type Strains, Phase IV (KMG-IV): sequencing the most valuable type-strain genomes for metagenomic binning, comparative biology and taxonomic classification.</title>
        <authorList>
            <person name="Goeker M."/>
        </authorList>
    </citation>
    <scope>NUCLEOTIDE SEQUENCE [LARGE SCALE GENOMIC DNA]</scope>
    <source>
        <strain evidence="1 2">DSM 12751</strain>
    </source>
</reference>
<sequence length="59" mass="6736">MKYQNILFYFASSYRSSLNISFKEVLPMTNLECLQLETKGITLLSNELGVSISWNQISA</sequence>
<keyword evidence="2" id="KW-1185">Reference proteome</keyword>
<accession>A0ABT9W559</accession>
<dbReference type="Proteomes" id="UP001235840">
    <property type="component" value="Unassembled WGS sequence"/>
</dbReference>
<proteinExistence type="predicted"/>
<comment type="caution">
    <text evidence="1">The sequence shown here is derived from an EMBL/GenBank/DDBJ whole genome shotgun (WGS) entry which is preliminary data.</text>
</comment>
<protein>
    <submittedName>
        <fullName evidence="1">Uncharacterized protein</fullName>
    </submittedName>
</protein>
<evidence type="ECO:0000313" key="1">
    <source>
        <dbReference type="EMBL" id="MDQ0168199.1"/>
    </source>
</evidence>
<organism evidence="1 2">
    <name type="scientific">Caldalkalibacillus horti</name>
    <dbReference type="NCBI Taxonomy" id="77523"/>
    <lineage>
        <taxon>Bacteria</taxon>
        <taxon>Bacillati</taxon>
        <taxon>Bacillota</taxon>
        <taxon>Bacilli</taxon>
        <taxon>Bacillales</taxon>
        <taxon>Bacillaceae</taxon>
        <taxon>Caldalkalibacillus</taxon>
    </lineage>
</organism>